<gene>
    <name evidence="6" type="ORF">COCSADRAFT_195220</name>
</gene>
<evidence type="ECO:0000313" key="7">
    <source>
        <dbReference type="Proteomes" id="UP000016934"/>
    </source>
</evidence>
<dbReference type="OMA" id="TICHCMS"/>
<feature type="domain" description="CENP-V/GFA" evidence="5">
    <location>
        <begin position="4"/>
        <end position="108"/>
    </location>
</feature>
<name>M2RS47_COCSN</name>
<dbReference type="HOGENOM" id="CLU_055491_3_2_1"/>
<protein>
    <recommendedName>
        <fullName evidence="5">CENP-V/GFA domain-containing protein</fullName>
    </recommendedName>
</protein>
<evidence type="ECO:0000313" key="6">
    <source>
        <dbReference type="EMBL" id="EMD69404.1"/>
    </source>
</evidence>
<comment type="similarity">
    <text evidence="1">Belongs to the Gfa family.</text>
</comment>
<keyword evidence="3" id="KW-0862">Zinc</keyword>
<keyword evidence="4" id="KW-0456">Lyase</keyword>
<dbReference type="GO" id="GO:0046872">
    <property type="term" value="F:metal ion binding"/>
    <property type="evidence" value="ECO:0007669"/>
    <property type="project" value="UniProtKB-KW"/>
</dbReference>
<reference evidence="6 7" key="1">
    <citation type="journal article" date="2012" name="PLoS Pathog.">
        <title>Diverse lifestyles and strategies of plant pathogenesis encoded in the genomes of eighteen Dothideomycetes fungi.</title>
        <authorList>
            <person name="Ohm R.A."/>
            <person name="Feau N."/>
            <person name="Henrissat B."/>
            <person name="Schoch C.L."/>
            <person name="Horwitz B.A."/>
            <person name="Barry K.W."/>
            <person name="Condon B.J."/>
            <person name="Copeland A.C."/>
            <person name="Dhillon B."/>
            <person name="Glaser F."/>
            <person name="Hesse C.N."/>
            <person name="Kosti I."/>
            <person name="LaButti K."/>
            <person name="Lindquist E.A."/>
            <person name="Lucas S."/>
            <person name="Salamov A.A."/>
            <person name="Bradshaw R.E."/>
            <person name="Ciuffetti L."/>
            <person name="Hamelin R.C."/>
            <person name="Kema G.H.J."/>
            <person name="Lawrence C."/>
            <person name="Scott J.A."/>
            <person name="Spatafora J.W."/>
            <person name="Turgeon B.G."/>
            <person name="de Wit P.J.G.M."/>
            <person name="Zhong S."/>
            <person name="Goodwin S.B."/>
            <person name="Grigoriev I.V."/>
        </authorList>
    </citation>
    <scope>NUCLEOTIDE SEQUENCE [LARGE SCALE GENOMIC DNA]</scope>
    <source>
        <strain evidence="7">ND90Pr / ATCC 201652</strain>
    </source>
</reference>
<dbReference type="InterPro" id="IPR006913">
    <property type="entry name" value="CENP-V/GFA"/>
</dbReference>
<dbReference type="Gene3D" id="3.90.1590.10">
    <property type="entry name" value="glutathione-dependent formaldehyde- activating enzyme (gfa)"/>
    <property type="match status" value="1"/>
</dbReference>
<dbReference type="PANTHER" id="PTHR33337">
    <property type="entry name" value="GFA DOMAIN-CONTAINING PROTEIN"/>
    <property type="match status" value="1"/>
</dbReference>
<dbReference type="RefSeq" id="XP_007694735.1">
    <property type="nucleotide sequence ID" value="XM_007696545.1"/>
</dbReference>
<dbReference type="KEGG" id="bsc:COCSADRAFT_195220"/>
<dbReference type="GO" id="GO:0016846">
    <property type="term" value="F:carbon-sulfur lyase activity"/>
    <property type="evidence" value="ECO:0007669"/>
    <property type="project" value="InterPro"/>
</dbReference>
<dbReference type="Pfam" id="PF04828">
    <property type="entry name" value="GFA"/>
    <property type="match status" value="1"/>
</dbReference>
<evidence type="ECO:0000256" key="2">
    <source>
        <dbReference type="ARBA" id="ARBA00022723"/>
    </source>
</evidence>
<keyword evidence="2" id="KW-0479">Metal-binding</keyword>
<dbReference type="InterPro" id="IPR011057">
    <property type="entry name" value="Mss4-like_sf"/>
</dbReference>
<proteinExistence type="inferred from homology"/>
<sequence length="116" mass="13129">MTDFKGSCHCKQTERTATLQPDHHCNTCKELSGGTYTLNQVILAKALKITKGDDLGKYTYQGASGQSVHCFYCKNCTTYVYHQQEVLQGIKDFKPLVEIFGKDLLPWEKEVANTIY</sequence>
<keyword evidence="7" id="KW-1185">Reference proteome</keyword>
<dbReference type="EMBL" id="KB445637">
    <property type="protein sequence ID" value="EMD69404.1"/>
    <property type="molecule type" value="Genomic_DNA"/>
</dbReference>
<dbReference type="eggNOG" id="ENOG502SFKU">
    <property type="taxonomic scope" value="Eukaryota"/>
</dbReference>
<accession>M2RS47</accession>
<dbReference type="SUPFAM" id="SSF51316">
    <property type="entry name" value="Mss4-like"/>
    <property type="match status" value="1"/>
</dbReference>
<evidence type="ECO:0000259" key="5">
    <source>
        <dbReference type="PROSITE" id="PS51891"/>
    </source>
</evidence>
<dbReference type="PROSITE" id="PS51891">
    <property type="entry name" value="CENP_V_GFA"/>
    <property type="match status" value="1"/>
</dbReference>
<dbReference type="OrthoDB" id="1601230at2759"/>
<organism evidence="6 7">
    <name type="scientific">Cochliobolus sativus (strain ND90Pr / ATCC 201652)</name>
    <name type="common">Common root rot and spot blotch fungus</name>
    <name type="synonym">Bipolaris sorokiniana</name>
    <dbReference type="NCBI Taxonomy" id="665912"/>
    <lineage>
        <taxon>Eukaryota</taxon>
        <taxon>Fungi</taxon>
        <taxon>Dikarya</taxon>
        <taxon>Ascomycota</taxon>
        <taxon>Pezizomycotina</taxon>
        <taxon>Dothideomycetes</taxon>
        <taxon>Pleosporomycetidae</taxon>
        <taxon>Pleosporales</taxon>
        <taxon>Pleosporineae</taxon>
        <taxon>Pleosporaceae</taxon>
        <taxon>Bipolaris</taxon>
    </lineage>
</organism>
<dbReference type="Proteomes" id="UP000016934">
    <property type="component" value="Unassembled WGS sequence"/>
</dbReference>
<dbReference type="PANTHER" id="PTHR33337:SF30">
    <property type="entry name" value="DUF636 DOMAIN PROTEIN (AFU_ORTHOLOGUE AFUA_1G03180)"/>
    <property type="match status" value="1"/>
</dbReference>
<dbReference type="GeneID" id="19133926"/>
<dbReference type="AlphaFoldDB" id="M2RS47"/>
<evidence type="ECO:0000256" key="1">
    <source>
        <dbReference type="ARBA" id="ARBA00005495"/>
    </source>
</evidence>
<reference evidence="7" key="2">
    <citation type="journal article" date="2013" name="PLoS Genet.">
        <title>Comparative genome structure, secondary metabolite, and effector coding capacity across Cochliobolus pathogens.</title>
        <authorList>
            <person name="Condon B.J."/>
            <person name="Leng Y."/>
            <person name="Wu D."/>
            <person name="Bushley K.E."/>
            <person name="Ohm R.A."/>
            <person name="Otillar R."/>
            <person name="Martin J."/>
            <person name="Schackwitz W."/>
            <person name="Grimwood J."/>
            <person name="MohdZainudin N."/>
            <person name="Xue C."/>
            <person name="Wang R."/>
            <person name="Manning V.A."/>
            <person name="Dhillon B."/>
            <person name="Tu Z.J."/>
            <person name="Steffenson B.J."/>
            <person name="Salamov A."/>
            <person name="Sun H."/>
            <person name="Lowry S."/>
            <person name="LaButti K."/>
            <person name="Han J."/>
            <person name="Copeland A."/>
            <person name="Lindquist E."/>
            <person name="Barry K."/>
            <person name="Schmutz J."/>
            <person name="Baker S.E."/>
            <person name="Ciuffetti L.M."/>
            <person name="Grigoriev I.V."/>
            <person name="Zhong S."/>
            <person name="Turgeon B.G."/>
        </authorList>
    </citation>
    <scope>NUCLEOTIDE SEQUENCE [LARGE SCALE GENOMIC DNA]</scope>
    <source>
        <strain evidence="7">ND90Pr / ATCC 201652</strain>
    </source>
</reference>
<evidence type="ECO:0000256" key="4">
    <source>
        <dbReference type="ARBA" id="ARBA00023239"/>
    </source>
</evidence>
<evidence type="ECO:0000256" key="3">
    <source>
        <dbReference type="ARBA" id="ARBA00022833"/>
    </source>
</evidence>